<keyword evidence="4 5" id="KW-0413">Isomerase</keyword>
<evidence type="ECO:0000256" key="2">
    <source>
        <dbReference type="ARBA" id="ARBA00006577"/>
    </source>
</evidence>
<organism evidence="8 9">
    <name type="scientific">Candidatus Photodesmus katoptron Akat1</name>
    <dbReference type="NCBI Taxonomy" id="1236703"/>
    <lineage>
        <taxon>Bacteria</taxon>
        <taxon>Pseudomonadati</taxon>
        <taxon>Pseudomonadota</taxon>
        <taxon>Gammaproteobacteria</taxon>
        <taxon>Vibrionales</taxon>
        <taxon>Vibrionaceae</taxon>
        <taxon>Candidatus Photodesmus</taxon>
    </lineage>
</organism>
<dbReference type="Pfam" id="PF01346">
    <property type="entry name" value="FKBP_N"/>
    <property type="match status" value="1"/>
</dbReference>
<dbReference type="PROSITE" id="PS50059">
    <property type="entry name" value="FKBP_PPIASE"/>
    <property type="match status" value="1"/>
</dbReference>
<dbReference type="PANTHER" id="PTHR43811">
    <property type="entry name" value="FKBP-TYPE PEPTIDYL-PROLYL CIS-TRANS ISOMERASE FKPA"/>
    <property type="match status" value="1"/>
</dbReference>
<dbReference type="PATRIC" id="fig|1236703.3.peg.461"/>
<gene>
    <name evidence="8" type="ORF">O1U_0461</name>
</gene>
<keyword evidence="3 5" id="KW-0697">Rotamase</keyword>
<dbReference type="eggNOG" id="COG0545">
    <property type="taxonomic scope" value="Bacteria"/>
</dbReference>
<dbReference type="GO" id="GO:0006457">
    <property type="term" value="P:protein folding"/>
    <property type="evidence" value="ECO:0007669"/>
    <property type="project" value="InterPro"/>
</dbReference>
<evidence type="ECO:0000313" key="9">
    <source>
        <dbReference type="Proteomes" id="UP000053688"/>
    </source>
</evidence>
<sequence>MKLIFKVSLLSMTFIILMGCQKKEVPVPPIKNGVDLNIEDNRIAYSIGVSFANYLSNNIKKPSEIGINLDKHIVLRGIEDVFLGNPKLNEEEVASILKELDMRIGDAIQNQSLEKAAEVKKLGTEFQKEFEKESNVIKTDSGLLYQIIRQSEGQKPKEDDTVQVHYKGTLVDGSQFDSSYERGEPATFSLKHVIQGWIEGVQLMSVGSKFKFVIPSELAYGLHDTPTIPANSTLIFEIELLKIFNE</sequence>
<proteinExistence type="inferred from homology"/>
<dbReference type="NCBIfam" id="NF008150">
    <property type="entry name" value="PRK10902.1"/>
    <property type="match status" value="1"/>
</dbReference>
<dbReference type="PROSITE" id="PS51257">
    <property type="entry name" value="PROKAR_LIPOPROTEIN"/>
    <property type="match status" value="1"/>
</dbReference>
<feature type="domain" description="PPIase FKBP-type" evidence="7">
    <location>
        <begin position="159"/>
        <end position="244"/>
    </location>
</feature>
<name>S3EII5_9GAMM</name>
<dbReference type="STRING" id="28176.CF66_1007"/>
<dbReference type="InterPro" id="IPR000774">
    <property type="entry name" value="PPIase_FKBP_N"/>
</dbReference>
<comment type="catalytic activity">
    <reaction evidence="1 5 6">
        <text>[protein]-peptidylproline (omega=180) = [protein]-peptidylproline (omega=0)</text>
        <dbReference type="Rhea" id="RHEA:16237"/>
        <dbReference type="Rhea" id="RHEA-COMP:10747"/>
        <dbReference type="Rhea" id="RHEA-COMP:10748"/>
        <dbReference type="ChEBI" id="CHEBI:83833"/>
        <dbReference type="ChEBI" id="CHEBI:83834"/>
        <dbReference type="EC" id="5.2.1.8"/>
    </reaction>
</comment>
<evidence type="ECO:0000256" key="1">
    <source>
        <dbReference type="ARBA" id="ARBA00000971"/>
    </source>
</evidence>
<dbReference type="SUPFAM" id="SSF54534">
    <property type="entry name" value="FKBP-like"/>
    <property type="match status" value="1"/>
</dbReference>
<dbReference type="AlphaFoldDB" id="S3EII5"/>
<evidence type="ECO:0000256" key="6">
    <source>
        <dbReference type="RuleBase" id="RU003915"/>
    </source>
</evidence>
<evidence type="ECO:0000313" key="8">
    <source>
        <dbReference type="EMBL" id="EPE37998.1"/>
    </source>
</evidence>
<evidence type="ECO:0000256" key="4">
    <source>
        <dbReference type="ARBA" id="ARBA00023235"/>
    </source>
</evidence>
<reference evidence="8 9" key="1">
    <citation type="journal article" date="2014" name="Environ. Microbiol.">
        <title>Genomic signatures of obligate host dependence in the luminous bacterial symbiont of a vertebrate.</title>
        <authorList>
            <person name="Hendry T.A."/>
            <person name="de Wet J.R."/>
            <person name="Dunlap P.V."/>
        </authorList>
    </citation>
    <scope>NUCLEOTIDE SEQUENCE [LARGE SCALE GENOMIC DNA]</scope>
    <source>
        <strain evidence="8 9">Akat1</strain>
    </source>
</reference>
<keyword evidence="9" id="KW-1185">Reference proteome</keyword>
<dbReference type="FunFam" id="3.10.50.40:FF:000006">
    <property type="entry name" value="Peptidyl-prolyl cis-trans isomerase"/>
    <property type="match status" value="1"/>
</dbReference>
<comment type="caution">
    <text evidence="8">The sequence shown here is derived from an EMBL/GenBank/DDBJ whole genome shotgun (WGS) entry which is preliminary data.</text>
</comment>
<evidence type="ECO:0000256" key="3">
    <source>
        <dbReference type="ARBA" id="ARBA00023110"/>
    </source>
</evidence>
<dbReference type="EC" id="5.2.1.8" evidence="6"/>
<evidence type="ECO:0000256" key="5">
    <source>
        <dbReference type="PROSITE-ProRule" id="PRU00277"/>
    </source>
</evidence>
<dbReference type="Gene3D" id="3.10.50.40">
    <property type="match status" value="1"/>
</dbReference>
<protein>
    <recommendedName>
        <fullName evidence="6">Peptidyl-prolyl cis-trans isomerase</fullName>
        <ecNumber evidence="6">5.2.1.8</ecNumber>
    </recommendedName>
</protein>
<dbReference type="EMBL" id="AMSD01000001">
    <property type="protein sequence ID" value="EPE37998.1"/>
    <property type="molecule type" value="Genomic_DNA"/>
</dbReference>
<comment type="similarity">
    <text evidence="2 6">Belongs to the FKBP-type PPIase family.</text>
</comment>
<dbReference type="GO" id="GO:0003755">
    <property type="term" value="F:peptidyl-prolyl cis-trans isomerase activity"/>
    <property type="evidence" value="ECO:0007669"/>
    <property type="project" value="UniProtKB-UniRule"/>
</dbReference>
<dbReference type="Proteomes" id="UP000053688">
    <property type="component" value="Unassembled WGS sequence"/>
</dbReference>
<dbReference type="PANTHER" id="PTHR43811:SF19">
    <property type="entry name" value="39 KDA FK506-BINDING NUCLEAR PROTEIN"/>
    <property type="match status" value="1"/>
</dbReference>
<dbReference type="Pfam" id="PF00254">
    <property type="entry name" value="FKBP_C"/>
    <property type="match status" value="1"/>
</dbReference>
<dbReference type="InterPro" id="IPR036944">
    <property type="entry name" value="PPIase_FKBP_N_sf"/>
</dbReference>
<dbReference type="InterPro" id="IPR001179">
    <property type="entry name" value="PPIase_FKBP_dom"/>
</dbReference>
<dbReference type="Gene3D" id="1.10.287.460">
    <property type="entry name" value="Peptidyl-prolyl cis-trans isomerase, FKBP-type, N-terminal domain"/>
    <property type="match status" value="1"/>
</dbReference>
<accession>S3EII5</accession>
<dbReference type="RefSeq" id="WP_016503796.1">
    <property type="nucleotide sequence ID" value="NZ_AMSD01000001.1"/>
</dbReference>
<evidence type="ECO:0000259" key="7">
    <source>
        <dbReference type="PROSITE" id="PS50059"/>
    </source>
</evidence>
<dbReference type="InterPro" id="IPR046357">
    <property type="entry name" value="PPIase_dom_sf"/>
</dbReference>